<dbReference type="PANTHER" id="PTHR22911:SF79">
    <property type="entry name" value="MOBA-LIKE NTP TRANSFERASE DOMAIN-CONTAINING PROTEIN"/>
    <property type="match status" value="1"/>
</dbReference>
<sequence>MRPRTQGVLLVNLAVLFFGFPGVIGKVLPLSPVQLTWLRVFLASLALLVVLLIQKVKPQVPGHGPRLLLLAAGFLLAFHWTAFFRAVQVSTVAVGLLSYSTFPVFTVFLEPWLLRTKFRRSYLYFAVLCFLGVGLMVPEFSLSNRIFQGVVWGILSGLSFALLAIINRMLSPGHSSLVLAFYQDSLAMIFLLPLFLSQPGPLPLGTVNAGLILFLGLVCTAGAHTIFIRGLRFIEARLSSLISSLEPVYGIIFGYLFLGELPGFRTVAGGLLILASVVIISWKSPGLGS</sequence>
<accession>A0A3E2BMT1</accession>
<evidence type="ECO:0000259" key="2">
    <source>
        <dbReference type="Pfam" id="PF00892"/>
    </source>
</evidence>
<dbReference type="Pfam" id="PF00892">
    <property type="entry name" value="EamA"/>
    <property type="match status" value="2"/>
</dbReference>
<feature type="transmembrane region" description="Helical" evidence="1">
    <location>
        <begin position="146"/>
        <end position="165"/>
    </location>
</feature>
<feature type="transmembrane region" description="Helical" evidence="1">
    <location>
        <begin position="177"/>
        <end position="196"/>
    </location>
</feature>
<dbReference type="GO" id="GO:0016020">
    <property type="term" value="C:membrane"/>
    <property type="evidence" value="ECO:0007669"/>
    <property type="project" value="InterPro"/>
</dbReference>
<evidence type="ECO:0000313" key="3">
    <source>
        <dbReference type="EMBL" id="RFT16039.1"/>
    </source>
</evidence>
<dbReference type="InterPro" id="IPR000620">
    <property type="entry name" value="EamA_dom"/>
</dbReference>
<protein>
    <submittedName>
        <fullName evidence="3">Permease of the drug/metabolite transporter (DMT) superfamily</fullName>
    </submittedName>
</protein>
<reference evidence="3 4" key="1">
    <citation type="submission" date="2018-08" db="EMBL/GenBank/DDBJ databases">
        <title>Genome analysis of the thermophilic bacterium of the candidate phylum Aminicenantes from deep subsurface aquifer revealed its physiology and ecological role.</title>
        <authorList>
            <person name="Kadnikov V.V."/>
            <person name="Mardanov A.V."/>
            <person name="Beletsky A.V."/>
            <person name="Karnachuk O.V."/>
            <person name="Ravin N.V."/>
        </authorList>
    </citation>
    <scope>NUCLEOTIDE SEQUENCE [LARGE SCALE GENOMIC DNA]</scope>
    <source>
        <strain evidence="3">BY38</strain>
    </source>
</reference>
<feature type="transmembrane region" description="Helical" evidence="1">
    <location>
        <begin position="264"/>
        <end position="282"/>
    </location>
</feature>
<dbReference type="PANTHER" id="PTHR22911">
    <property type="entry name" value="ACYL-MALONYL CONDENSING ENZYME-RELATED"/>
    <property type="match status" value="1"/>
</dbReference>
<comment type="caution">
    <text evidence="3">The sequence shown here is derived from an EMBL/GenBank/DDBJ whole genome shotgun (WGS) entry which is preliminary data.</text>
</comment>
<feature type="domain" description="EamA" evidence="2">
    <location>
        <begin position="7"/>
        <end position="136"/>
    </location>
</feature>
<feature type="transmembrane region" description="Helical" evidence="1">
    <location>
        <begin position="65"/>
        <end position="83"/>
    </location>
</feature>
<organism evidence="3 4">
    <name type="scientific">Candidatus Saccharicenans subterraneus</name>
    <dbReference type="NCBI Taxonomy" id="2508984"/>
    <lineage>
        <taxon>Bacteria</taxon>
        <taxon>Candidatus Aminicenantota</taxon>
        <taxon>Candidatus Aminicenantia</taxon>
        <taxon>Candidatus Aminicenantales</taxon>
        <taxon>Candidatus Saccharicenantaceae</taxon>
        <taxon>Candidatus Saccharicenans</taxon>
    </lineage>
</organism>
<gene>
    <name evidence="3" type="ORF">OP8BY_2045</name>
</gene>
<dbReference type="InterPro" id="IPR037185">
    <property type="entry name" value="EmrE-like"/>
</dbReference>
<feature type="transmembrane region" description="Helical" evidence="1">
    <location>
        <begin position="35"/>
        <end position="53"/>
    </location>
</feature>
<dbReference type="AlphaFoldDB" id="A0A3E2BMT1"/>
<feature type="transmembrane region" description="Helical" evidence="1">
    <location>
        <begin position="121"/>
        <end position="140"/>
    </location>
</feature>
<feature type="domain" description="EamA" evidence="2">
    <location>
        <begin position="149"/>
        <end position="281"/>
    </location>
</feature>
<evidence type="ECO:0000313" key="4">
    <source>
        <dbReference type="Proteomes" id="UP000257323"/>
    </source>
</evidence>
<dbReference type="EMBL" id="QUAH01000005">
    <property type="protein sequence ID" value="RFT16039.1"/>
    <property type="molecule type" value="Genomic_DNA"/>
</dbReference>
<keyword evidence="1" id="KW-1133">Transmembrane helix</keyword>
<feature type="transmembrane region" description="Helical" evidence="1">
    <location>
        <begin position="240"/>
        <end position="258"/>
    </location>
</feature>
<proteinExistence type="predicted"/>
<feature type="transmembrane region" description="Helical" evidence="1">
    <location>
        <begin position="89"/>
        <end position="109"/>
    </location>
</feature>
<keyword evidence="1" id="KW-0812">Transmembrane</keyword>
<keyword evidence="1" id="KW-0472">Membrane</keyword>
<name>A0A3E2BMT1_9BACT</name>
<evidence type="ECO:0000256" key="1">
    <source>
        <dbReference type="SAM" id="Phobius"/>
    </source>
</evidence>
<dbReference type="SUPFAM" id="SSF103481">
    <property type="entry name" value="Multidrug resistance efflux transporter EmrE"/>
    <property type="match status" value="2"/>
</dbReference>
<dbReference type="Proteomes" id="UP000257323">
    <property type="component" value="Unassembled WGS sequence"/>
</dbReference>
<feature type="transmembrane region" description="Helical" evidence="1">
    <location>
        <begin position="208"/>
        <end position="228"/>
    </location>
</feature>